<accession>A0A6M3JYW2</accession>
<gene>
    <name evidence="1" type="ORF">MM415A01989_0007</name>
</gene>
<proteinExistence type="predicted"/>
<reference evidence="1" key="1">
    <citation type="submission" date="2020-03" db="EMBL/GenBank/DDBJ databases">
        <title>The deep terrestrial virosphere.</title>
        <authorList>
            <person name="Holmfeldt K."/>
            <person name="Nilsson E."/>
            <person name="Simone D."/>
            <person name="Lopez-Fernandez M."/>
            <person name="Wu X."/>
            <person name="de Brujin I."/>
            <person name="Lundin D."/>
            <person name="Andersson A."/>
            <person name="Bertilsson S."/>
            <person name="Dopson M."/>
        </authorList>
    </citation>
    <scope>NUCLEOTIDE SEQUENCE</scope>
    <source>
        <strain evidence="1">MM415A01989</strain>
    </source>
</reference>
<sequence length="78" mass="9020">MTTLLEKAERVFPQYVHNNKKVSSEEAEVLIAFLKGKISHKQAKSVLDIDQSSKFYSWVMKSIKILLAEQRLDIIVKK</sequence>
<protein>
    <submittedName>
        <fullName evidence="1">Uncharacterized protein</fullName>
    </submittedName>
</protein>
<dbReference type="EMBL" id="MT142102">
    <property type="protein sequence ID" value="QJA74501.1"/>
    <property type="molecule type" value="Genomic_DNA"/>
</dbReference>
<evidence type="ECO:0000313" key="1">
    <source>
        <dbReference type="EMBL" id="QJA74501.1"/>
    </source>
</evidence>
<dbReference type="AlphaFoldDB" id="A0A6M3JYW2"/>
<name>A0A6M3JYW2_9ZZZZ</name>
<organism evidence="1">
    <name type="scientific">viral metagenome</name>
    <dbReference type="NCBI Taxonomy" id="1070528"/>
    <lineage>
        <taxon>unclassified sequences</taxon>
        <taxon>metagenomes</taxon>
        <taxon>organismal metagenomes</taxon>
    </lineage>
</organism>